<comment type="similarity">
    <text evidence="1">Belongs to the LysR transcriptional regulatory family.</text>
</comment>
<dbReference type="FunFam" id="1.10.10.10:FF:000001">
    <property type="entry name" value="LysR family transcriptional regulator"/>
    <property type="match status" value="1"/>
</dbReference>
<dbReference type="Gene3D" id="1.10.10.10">
    <property type="entry name" value="Winged helix-like DNA-binding domain superfamily/Winged helix DNA-binding domain"/>
    <property type="match status" value="1"/>
</dbReference>
<dbReference type="PRINTS" id="PR00039">
    <property type="entry name" value="HTHLYSR"/>
</dbReference>
<dbReference type="GO" id="GO:0003700">
    <property type="term" value="F:DNA-binding transcription factor activity"/>
    <property type="evidence" value="ECO:0007669"/>
    <property type="project" value="InterPro"/>
</dbReference>
<accession>A0A839TRA9</accession>
<dbReference type="AlphaFoldDB" id="A0A839TRA9"/>
<reference evidence="6 7" key="1">
    <citation type="submission" date="2020-08" db="EMBL/GenBank/DDBJ databases">
        <title>Genomic Encyclopedia of Type Strains, Phase III (KMG-III): the genomes of soil and plant-associated and newly described type strains.</title>
        <authorList>
            <person name="Whitman W."/>
        </authorList>
    </citation>
    <scope>NUCLEOTIDE SEQUENCE [LARGE SCALE GENOMIC DNA]</scope>
    <source>
        <strain evidence="6 7">CECT 5831</strain>
    </source>
</reference>
<evidence type="ECO:0000313" key="6">
    <source>
        <dbReference type="EMBL" id="MBB3127267.1"/>
    </source>
</evidence>
<feature type="domain" description="HTH lysR-type" evidence="5">
    <location>
        <begin position="1"/>
        <end position="58"/>
    </location>
</feature>
<dbReference type="InterPro" id="IPR036390">
    <property type="entry name" value="WH_DNA-bd_sf"/>
</dbReference>
<evidence type="ECO:0000313" key="7">
    <source>
        <dbReference type="Proteomes" id="UP000517523"/>
    </source>
</evidence>
<keyword evidence="2" id="KW-0805">Transcription regulation</keyword>
<dbReference type="GO" id="GO:0003677">
    <property type="term" value="F:DNA binding"/>
    <property type="evidence" value="ECO:0007669"/>
    <property type="project" value="UniProtKB-KW"/>
</dbReference>
<keyword evidence="4" id="KW-0804">Transcription</keyword>
<dbReference type="GO" id="GO:0005829">
    <property type="term" value="C:cytosol"/>
    <property type="evidence" value="ECO:0007669"/>
    <property type="project" value="TreeGrafter"/>
</dbReference>
<dbReference type="InterPro" id="IPR000847">
    <property type="entry name" value="LysR_HTH_N"/>
</dbReference>
<dbReference type="PANTHER" id="PTHR30419">
    <property type="entry name" value="HTH-TYPE TRANSCRIPTIONAL REGULATOR YBHD"/>
    <property type="match status" value="1"/>
</dbReference>
<dbReference type="Gene3D" id="3.40.190.290">
    <property type="match status" value="1"/>
</dbReference>
<evidence type="ECO:0000256" key="3">
    <source>
        <dbReference type="ARBA" id="ARBA00023125"/>
    </source>
</evidence>
<dbReference type="PROSITE" id="PS50931">
    <property type="entry name" value="HTH_LYSR"/>
    <property type="match status" value="1"/>
</dbReference>
<proteinExistence type="inferred from homology"/>
<dbReference type="Pfam" id="PF03466">
    <property type="entry name" value="LysR_substrate"/>
    <property type="match status" value="1"/>
</dbReference>
<dbReference type="RefSeq" id="WP_183581656.1">
    <property type="nucleotide sequence ID" value="NZ_JACHXJ010000002.1"/>
</dbReference>
<dbReference type="SUPFAM" id="SSF53850">
    <property type="entry name" value="Periplasmic binding protein-like II"/>
    <property type="match status" value="1"/>
</dbReference>
<evidence type="ECO:0000259" key="5">
    <source>
        <dbReference type="PROSITE" id="PS50931"/>
    </source>
</evidence>
<dbReference type="InterPro" id="IPR050950">
    <property type="entry name" value="HTH-type_LysR_regulators"/>
</dbReference>
<dbReference type="Pfam" id="PF00126">
    <property type="entry name" value="HTH_1"/>
    <property type="match status" value="1"/>
</dbReference>
<evidence type="ECO:0000256" key="2">
    <source>
        <dbReference type="ARBA" id="ARBA00023015"/>
    </source>
</evidence>
<dbReference type="SUPFAM" id="SSF46785">
    <property type="entry name" value="Winged helix' DNA-binding domain"/>
    <property type="match status" value="1"/>
</dbReference>
<protein>
    <submittedName>
        <fullName evidence="6">DNA-binding transcriptional LysR family regulator</fullName>
    </submittedName>
</protein>
<sequence>MELLQLEYFRTVARLEHMTEAAGELHVTQSSLSKTIQRLEEDLGAPLFDRNGRNLRLNAFGRSFYQRVERALFELEEGKREIADMTSADYGTLTLAVNTAYMLPDILNRFREIRPQVQFRVEQLGTHEMETKVKKGEVDFCLSSPPIQGSELVCDVVFQEQIYVTVPATHRLAGRNRVRLSELKEERFVSLKKGYGIRDLMDRYCEQAGFVPTNAYEGDEPATLGPLVLTGLGIAFIPESALQAGSRVNVVCLQIEDPVCTREIGLTRHQSRYFTSAAKEFRQVIIEHFRNMAQSDT</sequence>
<evidence type="ECO:0000256" key="4">
    <source>
        <dbReference type="ARBA" id="ARBA00023163"/>
    </source>
</evidence>
<evidence type="ECO:0000256" key="1">
    <source>
        <dbReference type="ARBA" id="ARBA00009437"/>
    </source>
</evidence>
<gene>
    <name evidence="6" type="ORF">FHS19_001921</name>
</gene>
<dbReference type="PANTHER" id="PTHR30419:SF28">
    <property type="entry name" value="HTH-TYPE TRANSCRIPTIONAL REGULATOR BSDA"/>
    <property type="match status" value="1"/>
</dbReference>
<keyword evidence="3 6" id="KW-0238">DNA-binding</keyword>
<comment type="caution">
    <text evidence="6">The sequence shown here is derived from an EMBL/GenBank/DDBJ whole genome shotgun (WGS) entry which is preliminary data.</text>
</comment>
<dbReference type="InterPro" id="IPR036388">
    <property type="entry name" value="WH-like_DNA-bd_sf"/>
</dbReference>
<organism evidence="6 7">
    <name type="scientific">Paenibacillus rhizosphaerae</name>
    <dbReference type="NCBI Taxonomy" id="297318"/>
    <lineage>
        <taxon>Bacteria</taxon>
        <taxon>Bacillati</taxon>
        <taxon>Bacillota</taxon>
        <taxon>Bacilli</taxon>
        <taxon>Bacillales</taxon>
        <taxon>Paenibacillaceae</taxon>
        <taxon>Paenibacillus</taxon>
    </lineage>
</organism>
<dbReference type="InterPro" id="IPR005119">
    <property type="entry name" value="LysR_subst-bd"/>
</dbReference>
<name>A0A839TRA9_9BACL</name>
<dbReference type="EMBL" id="JACHXJ010000002">
    <property type="protein sequence ID" value="MBB3127267.1"/>
    <property type="molecule type" value="Genomic_DNA"/>
</dbReference>
<dbReference type="Proteomes" id="UP000517523">
    <property type="component" value="Unassembled WGS sequence"/>
</dbReference>